<dbReference type="SMART" id="SM00320">
    <property type="entry name" value="WD40"/>
    <property type="match status" value="6"/>
</dbReference>
<evidence type="ECO:0000256" key="5">
    <source>
        <dbReference type="ARBA" id="ARBA00022574"/>
    </source>
</evidence>
<dbReference type="InterPro" id="IPR020472">
    <property type="entry name" value="WD40_PAC1"/>
</dbReference>
<reference evidence="18" key="1">
    <citation type="submission" date="2020-03" db="EMBL/GenBank/DDBJ databases">
        <title>Studies in the Genomics of Life Span.</title>
        <authorList>
            <person name="Glass D."/>
        </authorList>
    </citation>
    <scope>NUCLEOTIDE SEQUENCE</scope>
    <source>
        <strain evidence="18">LTLLF</strain>
        <tissue evidence="18">Muscle</tissue>
    </source>
</reference>
<dbReference type="Gene3D" id="2.130.10.10">
    <property type="entry name" value="YVTN repeat-like/Quinoprotein amine dehydrogenase"/>
    <property type="match status" value="1"/>
</dbReference>
<feature type="repeat" description="WD" evidence="15">
    <location>
        <begin position="232"/>
        <end position="266"/>
    </location>
</feature>
<evidence type="ECO:0000256" key="15">
    <source>
        <dbReference type="PROSITE-ProRule" id="PRU00221"/>
    </source>
</evidence>
<organism evidence="18 19">
    <name type="scientific">Microtus ochrogaster</name>
    <name type="common">Prairie vole</name>
    <dbReference type="NCBI Taxonomy" id="79684"/>
    <lineage>
        <taxon>Eukaryota</taxon>
        <taxon>Metazoa</taxon>
        <taxon>Chordata</taxon>
        <taxon>Craniata</taxon>
        <taxon>Vertebrata</taxon>
        <taxon>Euteleostomi</taxon>
        <taxon>Mammalia</taxon>
        <taxon>Eutheria</taxon>
        <taxon>Euarchontoglires</taxon>
        <taxon>Glires</taxon>
        <taxon>Rodentia</taxon>
        <taxon>Myomorpha</taxon>
        <taxon>Muroidea</taxon>
        <taxon>Cricetidae</taxon>
        <taxon>Arvicolinae</taxon>
        <taxon>Microtus</taxon>
    </lineage>
</organism>
<dbReference type="GO" id="GO:0005886">
    <property type="term" value="C:plasma membrane"/>
    <property type="evidence" value="ECO:0007669"/>
    <property type="project" value="UniProtKB-SubCell"/>
</dbReference>
<keyword evidence="9 16" id="KW-1133">Transmembrane helix</keyword>
<keyword evidence="6" id="KW-0507">mRNA processing</keyword>
<dbReference type="PRINTS" id="PR00320">
    <property type="entry name" value="GPROTEINBRPT"/>
</dbReference>
<dbReference type="Proteomes" id="UP000710432">
    <property type="component" value="Unassembled WGS sequence"/>
</dbReference>
<name>A0A8J6G0W3_MICOH</name>
<keyword evidence="12" id="KW-0539">Nucleus</keyword>
<comment type="subcellular location">
    <subcellularLocation>
        <location evidence="2 16">Cell membrane</location>
        <topology evidence="2 16">Multi-pass membrane protein</topology>
    </subcellularLocation>
    <subcellularLocation>
        <location evidence="1">Nucleus</location>
    </subcellularLocation>
</comment>
<dbReference type="InterPro" id="IPR001680">
    <property type="entry name" value="WD40_rpt"/>
</dbReference>
<keyword evidence="7 16" id="KW-0812">Transmembrane</keyword>
<keyword evidence="8" id="KW-0677">Repeat</keyword>
<evidence type="ECO:0000256" key="1">
    <source>
        <dbReference type="ARBA" id="ARBA00004123"/>
    </source>
</evidence>
<dbReference type="InterPro" id="IPR036322">
    <property type="entry name" value="WD40_repeat_dom_sf"/>
</dbReference>
<dbReference type="EMBL" id="JAATJU010025600">
    <property type="protein sequence ID" value="KAH0503024.1"/>
    <property type="molecule type" value="Genomic_DNA"/>
</dbReference>
<feature type="repeat" description="WD" evidence="15">
    <location>
        <begin position="148"/>
        <end position="190"/>
    </location>
</feature>
<dbReference type="InterPro" id="IPR052234">
    <property type="entry name" value="U5_snRNP_Component"/>
</dbReference>
<dbReference type="PROSITE" id="PS50294">
    <property type="entry name" value="WD_REPEATS_REGION"/>
    <property type="match status" value="6"/>
</dbReference>
<keyword evidence="18" id="KW-0687">Ribonucleoprotein</keyword>
<keyword evidence="4 16" id="KW-1003">Cell membrane</keyword>
<evidence type="ECO:0000313" key="19">
    <source>
        <dbReference type="Proteomes" id="UP000710432"/>
    </source>
</evidence>
<dbReference type="PANTHER" id="PTHR44006:SF1">
    <property type="entry name" value="U5 SMALL NUCLEAR RIBONUCLEOPROTEIN 40 KDA PROTEIN"/>
    <property type="match status" value="1"/>
</dbReference>
<feature type="transmembrane region" description="Helical" evidence="16">
    <location>
        <begin position="764"/>
        <end position="785"/>
    </location>
</feature>
<dbReference type="Pfam" id="PF00400">
    <property type="entry name" value="WD40"/>
    <property type="match status" value="6"/>
</dbReference>
<evidence type="ECO:0000313" key="18">
    <source>
        <dbReference type="EMBL" id="KAH0503024.1"/>
    </source>
</evidence>
<evidence type="ECO:0000256" key="17">
    <source>
        <dbReference type="SAM" id="MobiDB-lite"/>
    </source>
</evidence>
<gene>
    <name evidence="18" type="ORF">LTLLF_187520</name>
</gene>
<dbReference type="GO" id="GO:0000375">
    <property type="term" value="P:RNA splicing, via transesterification reactions"/>
    <property type="evidence" value="ECO:0007669"/>
    <property type="project" value="UniProtKB-ARBA"/>
</dbReference>
<evidence type="ECO:0000256" key="16">
    <source>
        <dbReference type="RuleBase" id="RU368041"/>
    </source>
</evidence>
<dbReference type="GO" id="GO:0006397">
    <property type="term" value="P:mRNA processing"/>
    <property type="evidence" value="ECO:0007669"/>
    <property type="project" value="UniProtKB-KW"/>
</dbReference>
<dbReference type="InterPro" id="IPR008516">
    <property type="entry name" value="Na/K-Atpase_Interacting"/>
</dbReference>
<dbReference type="SUPFAM" id="SSF50978">
    <property type="entry name" value="WD40 repeat-like"/>
    <property type="match status" value="1"/>
</dbReference>
<feature type="transmembrane region" description="Helical" evidence="16">
    <location>
        <begin position="647"/>
        <end position="668"/>
    </location>
</feature>
<evidence type="ECO:0000256" key="13">
    <source>
        <dbReference type="ARBA" id="ARBA00057342"/>
    </source>
</evidence>
<comment type="function">
    <text evidence="13">Required for pre-mRNA splicing as component of the activated spliceosome. Component of the U5 small nuclear ribonucleoprotein (snRNP) complex and the U4/U6-U5 tri-snRNP complex, building blocks of the spliceosome. As a component of the minor spliceosome, involved in the splicing of U12-type introns in pre-mRNAs.</text>
</comment>
<dbReference type="FunFam" id="2.130.10.10:FF:000229">
    <property type="entry name" value="Small nuclear ribonucleoprotein U5 subunit 40"/>
    <property type="match status" value="1"/>
</dbReference>
<dbReference type="GO" id="GO:0003723">
    <property type="term" value="F:RNA binding"/>
    <property type="evidence" value="ECO:0007669"/>
    <property type="project" value="TreeGrafter"/>
</dbReference>
<accession>A0A8J6G0W3</accession>
<evidence type="ECO:0000256" key="9">
    <source>
        <dbReference type="ARBA" id="ARBA00022989"/>
    </source>
</evidence>
<feature type="compositionally biased region" description="Low complexity" evidence="17">
    <location>
        <begin position="357"/>
        <end position="368"/>
    </location>
</feature>
<dbReference type="PANTHER" id="PTHR44006">
    <property type="entry name" value="U5 SMALL NUCLEAR RIBONUCLEOPROTEIN 40 KDA PROTEIN"/>
    <property type="match status" value="1"/>
</dbReference>
<evidence type="ECO:0000256" key="6">
    <source>
        <dbReference type="ARBA" id="ARBA00022664"/>
    </source>
</evidence>
<feature type="repeat" description="WD" evidence="15">
    <location>
        <begin position="190"/>
        <end position="231"/>
    </location>
</feature>
<evidence type="ECO:0000256" key="4">
    <source>
        <dbReference type="ARBA" id="ARBA00022475"/>
    </source>
</evidence>
<dbReference type="GO" id="GO:0002028">
    <property type="term" value="P:regulation of sodium ion transport"/>
    <property type="evidence" value="ECO:0007669"/>
    <property type="project" value="UniProtKB-UniRule"/>
</dbReference>
<dbReference type="AlphaFoldDB" id="A0A8J6G0W3"/>
<feature type="transmembrane region" description="Helical" evidence="16">
    <location>
        <begin position="675"/>
        <end position="698"/>
    </location>
</feature>
<feature type="repeat" description="WD" evidence="15">
    <location>
        <begin position="63"/>
        <end position="96"/>
    </location>
</feature>
<dbReference type="InterPro" id="IPR019775">
    <property type="entry name" value="WD40_repeat_CS"/>
</dbReference>
<dbReference type="GO" id="GO:0005682">
    <property type="term" value="C:U5 snRNP"/>
    <property type="evidence" value="ECO:0007669"/>
    <property type="project" value="UniProtKB-ARBA"/>
</dbReference>
<dbReference type="Pfam" id="PF05640">
    <property type="entry name" value="NKAIN"/>
    <property type="match status" value="1"/>
</dbReference>
<sequence>MIEQPKRKGPELPLVPVKRPRHELLLGAAGSGPGAGQQQATPGALLQAGPPRCSSLQAPIMLLSGHEGEVYCCKFHPNGSTLASSGFDRLILLWNVYGDCDNYATLKGHSGAVMELHYNTDGSMLFSASTDKTVAVWDSETGERVKRLKGHTSFVNSCYPARRGPQLVCTGSDDGTVKLWDIRKKAAIQTFQNTYQVLAVTFNDTSDQIISGGIDNDIKVWDLRQNKLTYTMRGHADSVTGLSLSSEGSYLLSNAMDNTVRVWDVRPFAPKERCVKIFQGNVHNFEKNLLRCSWSPDGSKIAAGSADRFVYVWDTTSRRILYKLPGHAGSINEVAFHPDEPITGQCCTAPRSVPAGAAARWPAPQAGGVPTAGRRQRRRRGARADPAHHALGARAAGRGSGDPALVAGPAAPGRHRDDAAPRGARRSHGQVQRALHAGRLLLPAAGERGGVGPQPRVDTTRGVGWPGGACPARAGLSLCVRSSPQPRARAHGPARLGCTRRLVLCAWTPAGAAPRDCGSLGFGGCVRGWSVHSARSLTACSPSNGWFRGYPSSLGSAPAWDPLCGFDLATESPNVPGAICSISNGVGSGKDRGPGIRGPLRTVLESRFLPFRLRIQLGYTIPDNMLADEWQVAALQRQIFDFLGYQWAPILANFLHIMAVILGIFGTVQYRSRYLILYAAWLVLWVGWNAFIICFYLEVGQLSQDRDFIMTFNTSLHRSWWMENGPGCLVTPVLNSRLALDDHHVISVTGCLLDYPYIEALSSALQIFLALFGFVFACYVSKVFLEEEDSFDFIGGFDSYGYQAPQKTSHLQLQPLYTWVPVHGGGEVVTGCGWRRSL</sequence>
<dbReference type="PROSITE" id="PS50082">
    <property type="entry name" value="WD_REPEATS_2"/>
    <property type="match status" value="6"/>
</dbReference>
<comment type="similarity">
    <text evidence="3 16">Belongs to the NKAIN family.</text>
</comment>
<dbReference type="PROSITE" id="PS00678">
    <property type="entry name" value="WD_REPEATS_1"/>
    <property type="match status" value="5"/>
</dbReference>
<evidence type="ECO:0000256" key="12">
    <source>
        <dbReference type="ARBA" id="ARBA00023242"/>
    </source>
</evidence>
<dbReference type="InterPro" id="IPR015943">
    <property type="entry name" value="WD40/YVTN_repeat-like_dom_sf"/>
</dbReference>
<evidence type="ECO:0000256" key="8">
    <source>
        <dbReference type="ARBA" id="ARBA00022737"/>
    </source>
</evidence>
<feature type="compositionally biased region" description="Low complexity" evidence="17">
    <location>
        <begin position="389"/>
        <end position="404"/>
    </location>
</feature>
<dbReference type="GO" id="GO:0071013">
    <property type="term" value="C:catalytic step 2 spliceosome"/>
    <property type="evidence" value="ECO:0007669"/>
    <property type="project" value="TreeGrafter"/>
</dbReference>
<evidence type="ECO:0000256" key="14">
    <source>
        <dbReference type="ARBA" id="ARBA00064268"/>
    </source>
</evidence>
<comment type="caution">
    <text evidence="18">The sequence shown here is derived from an EMBL/GenBank/DDBJ whole genome shotgun (WGS) entry which is preliminary data.</text>
</comment>
<feature type="region of interest" description="Disordered" evidence="17">
    <location>
        <begin position="357"/>
        <end position="431"/>
    </location>
</feature>
<keyword evidence="5 15" id="KW-0853">WD repeat</keyword>
<evidence type="ECO:0000256" key="11">
    <source>
        <dbReference type="ARBA" id="ARBA00023187"/>
    </source>
</evidence>
<evidence type="ECO:0000256" key="3">
    <source>
        <dbReference type="ARBA" id="ARBA00006364"/>
    </source>
</evidence>
<proteinExistence type="inferred from homology"/>
<feature type="repeat" description="WD" evidence="15">
    <location>
        <begin position="106"/>
        <end position="147"/>
    </location>
</feature>
<keyword evidence="11" id="KW-0508">mRNA splicing</keyword>
<feature type="repeat" description="WD" evidence="15">
    <location>
        <begin position="293"/>
        <end position="323"/>
    </location>
</feature>
<dbReference type="CDD" id="cd00200">
    <property type="entry name" value="WD40"/>
    <property type="match status" value="1"/>
</dbReference>
<evidence type="ECO:0000256" key="7">
    <source>
        <dbReference type="ARBA" id="ARBA00022692"/>
    </source>
</evidence>
<evidence type="ECO:0000256" key="10">
    <source>
        <dbReference type="ARBA" id="ARBA00023136"/>
    </source>
</evidence>
<comment type="subunit">
    <text evidence="14">Component of the pre-catalytic and catalytic spliceosome complexes. Component of the postcatalytic spliceosome P complex. Part of the U5 snRNP complex. Interacts with PRPF8. Component of the U4/U6-U5 tri-snRNP complex composed of the U4, U6 and U5 snRNAs and at least PRPF3, PRPF4, PRPF6, PRPF8, PRPF31, SNRNP200, TXNL4A, WDR57, SNRNP40, DDX23, CD2BP2, PPIH, SNU13, EFTUD2, SART1 and USP39. Component of the minor spliceosome, which splices U12-type introns.</text>
</comment>
<protein>
    <recommendedName>
        <fullName evidence="16">Sodium/potassium-transporting ATPase subunit beta-1-interacting protein</fullName>
        <shortName evidence="16">Na(+)/K(+)-transporting ATPase subunit beta-1-interacting protein</shortName>
    </recommendedName>
</protein>
<keyword evidence="10 16" id="KW-0472">Membrane</keyword>
<evidence type="ECO:0000256" key="2">
    <source>
        <dbReference type="ARBA" id="ARBA00004651"/>
    </source>
</evidence>